<reference evidence="1 2" key="1">
    <citation type="submission" date="2019-03" db="EMBL/GenBank/DDBJ databases">
        <title>Metabolic potential of uncultured bacteria and archaea associated with petroleum seepage in deep-sea sediments.</title>
        <authorList>
            <person name="Dong X."/>
            <person name="Hubert C."/>
        </authorList>
    </citation>
    <scope>NUCLEOTIDE SEQUENCE [LARGE SCALE GENOMIC DNA]</scope>
    <source>
        <strain evidence="1">E29_bin36</strain>
    </source>
</reference>
<evidence type="ECO:0000313" key="1">
    <source>
        <dbReference type="EMBL" id="TET78158.1"/>
    </source>
</evidence>
<name>A0A523XFW4_UNCT6</name>
<organism evidence="1 2">
    <name type="scientific">candidate division TA06 bacterium</name>
    <dbReference type="NCBI Taxonomy" id="2250710"/>
    <lineage>
        <taxon>Bacteria</taxon>
        <taxon>Bacteria division TA06</taxon>
    </lineage>
</organism>
<gene>
    <name evidence="1" type="ORF">E3J38_08950</name>
</gene>
<comment type="caution">
    <text evidence="1">The sequence shown here is derived from an EMBL/GenBank/DDBJ whole genome shotgun (WGS) entry which is preliminary data.</text>
</comment>
<sequence>MANGYESHADYIGWVKDDADSRQEVIEDALRKAFPNFIEKREVEVIVFSSMSAFDLAEAVIDHPLILKALLGACNIAARAIERDLSIRNVDTYSPRLTDDQAKVIAGYIKPFLPSYLEIPALSQIDRLAFIDKEIRKEKGRWEKRILESMTRFGRLQFSKRMFVAEGEEFELDAASPQSGDIKDGIDIKRIEARRDIHKRCDEIVNKAAKVKSAFPASKFGVVVYYPFIEEHINVQNRLRSGNIDGVVFASGAKESIENAVGMLLSALGVPRK</sequence>
<evidence type="ECO:0000313" key="2">
    <source>
        <dbReference type="Proteomes" id="UP000315534"/>
    </source>
</evidence>
<accession>A0A523XFW4</accession>
<protein>
    <submittedName>
        <fullName evidence="1">Uncharacterized protein</fullName>
    </submittedName>
</protein>
<dbReference type="EMBL" id="SOIP01000511">
    <property type="protein sequence ID" value="TET78158.1"/>
    <property type="molecule type" value="Genomic_DNA"/>
</dbReference>
<dbReference type="AlphaFoldDB" id="A0A523XFW4"/>
<proteinExistence type="predicted"/>
<dbReference type="Proteomes" id="UP000315534">
    <property type="component" value="Unassembled WGS sequence"/>
</dbReference>